<dbReference type="Pfam" id="PF11086">
    <property type="entry name" value="DUF2878"/>
    <property type="match status" value="1"/>
</dbReference>
<dbReference type="AlphaFoldDB" id="A0A0F6RB27"/>
<dbReference type="KEGG" id="kge:TQ33_0207"/>
<keyword evidence="1" id="KW-0472">Membrane</keyword>
<sequence length="186" mass="20714">MASTTLNTNNIVNFVLFQLVWVGFVFGAEENFIWLGCLLLGLMLLWQLWPSRRQESDFIIIITSALCGFILATAWSASDLIVYDNHWPAKQLAPWWIVALWVAFGAAFNHSLAWVQKSPYLAGALAAVGGPVSYLAAERVGAVIIHSPVFTLSAMALGWFAVAFLLTLLVKRHGQTKQCWFANVWE</sequence>
<gene>
    <name evidence="2" type="ORF">TQ33_0207</name>
</gene>
<feature type="transmembrane region" description="Helical" evidence="1">
    <location>
        <begin position="149"/>
        <end position="170"/>
    </location>
</feature>
<evidence type="ECO:0000313" key="3">
    <source>
        <dbReference type="Proteomes" id="UP000034071"/>
    </source>
</evidence>
<feature type="transmembrane region" description="Helical" evidence="1">
    <location>
        <begin position="7"/>
        <end position="26"/>
    </location>
</feature>
<evidence type="ECO:0000256" key="1">
    <source>
        <dbReference type="SAM" id="Phobius"/>
    </source>
</evidence>
<keyword evidence="3" id="KW-1185">Reference proteome</keyword>
<dbReference type="STRING" id="914150.TQ33_0207"/>
<dbReference type="OrthoDB" id="21939at2"/>
<keyword evidence="1" id="KW-1133">Transmembrane helix</keyword>
<organism evidence="2 3">
    <name type="scientific">Kangiella geojedonensis</name>
    <dbReference type="NCBI Taxonomy" id="914150"/>
    <lineage>
        <taxon>Bacteria</taxon>
        <taxon>Pseudomonadati</taxon>
        <taxon>Pseudomonadota</taxon>
        <taxon>Gammaproteobacteria</taxon>
        <taxon>Kangiellales</taxon>
        <taxon>Kangiellaceae</taxon>
        <taxon>Kangiella</taxon>
    </lineage>
</organism>
<dbReference type="HOGENOM" id="CLU_110723_1_0_6"/>
<dbReference type="RefSeq" id="WP_046560415.1">
    <property type="nucleotide sequence ID" value="NZ_CP010975.1"/>
</dbReference>
<evidence type="ECO:0008006" key="4">
    <source>
        <dbReference type="Google" id="ProtNLM"/>
    </source>
</evidence>
<dbReference type="Proteomes" id="UP000034071">
    <property type="component" value="Chromosome"/>
</dbReference>
<feature type="transmembrane region" description="Helical" evidence="1">
    <location>
        <begin position="120"/>
        <end position="137"/>
    </location>
</feature>
<evidence type="ECO:0000313" key="2">
    <source>
        <dbReference type="EMBL" id="AKE51198.1"/>
    </source>
</evidence>
<reference evidence="2 3" key="1">
    <citation type="submission" date="2015-02" db="EMBL/GenBank/DDBJ databases">
        <title>Complete genome sequence of Kangiella geojedonensis strain YCS-5T.</title>
        <authorList>
            <person name="Kim K.M."/>
        </authorList>
    </citation>
    <scope>NUCLEOTIDE SEQUENCE [LARGE SCALE GENOMIC DNA]</scope>
    <source>
        <strain evidence="2 3">YCS-5</strain>
    </source>
</reference>
<accession>A0A0F6RB27</accession>
<dbReference type="EMBL" id="CP010975">
    <property type="protein sequence ID" value="AKE51198.1"/>
    <property type="molecule type" value="Genomic_DNA"/>
</dbReference>
<dbReference type="InterPro" id="IPR021306">
    <property type="entry name" value="DUF2878"/>
</dbReference>
<protein>
    <recommendedName>
        <fullName evidence="4">DUF2878 domain-containing protein</fullName>
    </recommendedName>
</protein>
<feature type="transmembrane region" description="Helical" evidence="1">
    <location>
        <begin position="32"/>
        <end position="49"/>
    </location>
</feature>
<name>A0A0F6RB27_9GAMM</name>
<feature type="transmembrane region" description="Helical" evidence="1">
    <location>
        <begin position="95"/>
        <end position="113"/>
    </location>
</feature>
<keyword evidence="1" id="KW-0812">Transmembrane</keyword>
<feature type="transmembrane region" description="Helical" evidence="1">
    <location>
        <begin position="58"/>
        <end position="75"/>
    </location>
</feature>
<proteinExistence type="predicted"/>